<dbReference type="EMBL" id="JAODUP010000342">
    <property type="protein sequence ID" value="KAK2152001.1"/>
    <property type="molecule type" value="Genomic_DNA"/>
</dbReference>
<dbReference type="Proteomes" id="UP001208570">
    <property type="component" value="Unassembled WGS sequence"/>
</dbReference>
<organism evidence="2 3">
    <name type="scientific">Paralvinella palmiformis</name>
    <dbReference type="NCBI Taxonomy" id="53620"/>
    <lineage>
        <taxon>Eukaryota</taxon>
        <taxon>Metazoa</taxon>
        <taxon>Spiralia</taxon>
        <taxon>Lophotrochozoa</taxon>
        <taxon>Annelida</taxon>
        <taxon>Polychaeta</taxon>
        <taxon>Sedentaria</taxon>
        <taxon>Canalipalpata</taxon>
        <taxon>Terebellida</taxon>
        <taxon>Terebelliformia</taxon>
        <taxon>Alvinellidae</taxon>
        <taxon>Paralvinella</taxon>
    </lineage>
</organism>
<feature type="compositionally biased region" description="Polar residues" evidence="1">
    <location>
        <begin position="1"/>
        <end position="10"/>
    </location>
</feature>
<gene>
    <name evidence="2" type="ORF">LSH36_342g01000</name>
</gene>
<evidence type="ECO:0000313" key="2">
    <source>
        <dbReference type="EMBL" id="KAK2152001.1"/>
    </source>
</evidence>
<sequence length="182" mass="20433">MSKVASSNAGKTDRRRRPVGVTSRAVTMRPRTATPCSKQVDRTNRRRSGSAIPMDRISMLIMEANEISQCLGKNYHFVKHVEVPGDEEQTTISVFNRNLSMSCLWSLSKLKEKLVLMRKLVYAGDSVSSGLSSEAVFYDPKDEWKKEPSSAMYFDMSRESASTDAIDAAVTDLQQRVVTDMR</sequence>
<accession>A0AAD9JG23</accession>
<evidence type="ECO:0000313" key="3">
    <source>
        <dbReference type="Proteomes" id="UP001208570"/>
    </source>
</evidence>
<feature type="region of interest" description="Disordered" evidence="1">
    <location>
        <begin position="1"/>
        <end position="47"/>
    </location>
</feature>
<evidence type="ECO:0000256" key="1">
    <source>
        <dbReference type="SAM" id="MobiDB-lite"/>
    </source>
</evidence>
<reference evidence="2" key="1">
    <citation type="journal article" date="2023" name="Mol. Biol. Evol.">
        <title>Third-Generation Sequencing Reveals the Adaptive Role of the Epigenome in Three Deep-Sea Polychaetes.</title>
        <authorList>
            <person name="Perez M."/>
            <person name="Aroh O."/>
            <person name="Sun Y."/>
            <person name="Lan Y."/>
            <person name="Juniper S.K."/>
            <person name="Young C.R."/>
            <person name="Angers B."/>
            <person name="Qian P.Y."/>
        </authorList>
    </citation>
    <scope>NUCLEOTIDE SEQUENCE</scope>
    <source>
        <strain evidence="2">P08H-3</strain>
    </source>
</reference>
<dbReference type="AlphaFoldDB" id="A0AAD9JG23"/>
<protein>
    <submittedName>
        <fullName evidence="2">Uncharacterized protein</fullName>
    </submittedName>
</protein>
<name>A0AAD9JG23_9ANNE</name>
<comment type="caution">
    <text evidence="2">The sequence shown here is derived from an EMBL/GenBank/DDBJ whole genome shotgun (WGS) entry which is preliminary data.</text>
</comment>
<proteinExistence type="predicted"/>
<keyword evidence="3" id="KW-1185">Reference proteome</keyword>